<dbReference type="Proteomes" id="UP001150581">
    <property type="component" value="Unassembled WGS sequence"/>
</dbReference>
<accession>A0ACC1IMG0</accession>
<evidence type="ECO:0000313" key="2">
    <source>
        <dbReference type="Proteomes" id="UP001150581"/>
    </source>
</evidence>
<sequence>MSNKRTLSEAGIVSESASNANANVNADNRAGSSGTVEPYTSYFEAHSVLVALKNTHSEDGVLIAGRRALLTAKTTTLPGAVQQVAVRLVAQLCAHPVIDSVRAVCGLVHALGAADESVRCEIYQTLATLHELKGIFASVPIPADTKTVLDAAILSDLNHSQHHLRCSSLAILPMVKPQDKHAIAVDVFDIVCKYTTDAHPKVRQTALCAILREYMMGVELPVEMYDECVVATKDDFEQVRLVAVELIWAISSAYPEYPVVIQKYKVSDSIRLLDDAFVKICDMVNDSSVVVRQRACTILGRFKNVDNKFLSQTFSKQVMSNLRRFVPRGGHSSGYRGRNTGVRGGKSRGFIPTPQGDADVESEEFRLLDSGAAGAFVHGLEDEYQEVRDAAIESITELSIASTGFAAKSVDFLVDMFNDSSDRVRLCAIRALVAIGERALIRLTDEQLSIALSAMKDSSHIMREGIYAFLAVSTLTKSDCLAQLMAAFKVSLDKYSEDQMPIYRVLGALGRNHSEMIDSAFVRSLLGISEHYLSREARIDDIIYAGNVILIFNTSRTNRQRLASVLPDYVYNHLPYLRDKYHDCLPGNIAESVPERLGFVRQMLERPHVDKSVAQLSLEACQRLASASFASIQEALALVCIAPNNPSLFTGDGRSSRVESSEATLKRHIKEFGQLDQDIKETDMSVHHSRQAVVHYARIVNDMLRAQQLADNMLQQSAILELTSSIMYGSYEIEARTLGLDLDSRLALIYTRLFAHACWLNAHQMSQYDPRLVEKIHEEFVQRIRRMESLARGRSASISELIALAQHVRDHTVAQQGIQQFVVRFKPLLFAPATGRCQRASARISKTAVARRTIEFNHLFPLNLQMHASLSWVAHQHNVLVTVSLPTQTVVSFRPPVGTLKPLSPMHWQLEWDSVPVSLPLGSGESTAVTLAVALQQRADSPWSDAFIVRGDSVPVAYKLEGYYKAMAGNAMRYVNVKIVDEGYSVSLNPVEFRPVSSAHTRA</sequence>
<comment type="caution">
    <text evidence="1">The sequence shown here is derived from an EMBL/GenBank/DDBJ whole genome shotgun (WGS) entry which is preliminary data.</text>
</comment>
<proteinExistence type="predicted"/>
<keyword evidence="2" id="KW-1185">Reference proteome</keyword>
<organism evidence="1 2">
    <name type="scientific">Kickxella alabastrina</name>
    <dbReference type="NCBI Taxonomy" id="61397"/>
    <lineage>
        <taxon>Eukaryota</taxon>
        <taxon>Fungi</taxon>
        <taxon>Fungi incertae sedis</taxon>
        <taxon>Zoopagomycota</taxon>
        <taxon>Kickxellomycotina</taxon>
        <taxon>Kickxellomycetes</taxon>
        <taxon>Kickxellales</taxon>
        <taxon>Kickxellaceae</taxon>
        <taxon>Kickxella</taxon>
    </lineage>
</organism>
<gene>
    <name evidence="1" type="ORF">LPJ66_003308</name>
</gene>
<evidence type="ECO:0000313" key="1">
    <source>
        <dbReference type="EMBL" id="KAJ1897531.1"/>
    </source>
</evidence>
<reference evidence="1" key="1">
    <citation type="submission" date="2022-07" db="EMBL/GenBank/DDBJ databases">
        <title>Phylogenomic reconstructions and comparative analyses of Kickxellomycotina fungi.</title>
        <authorList>
            <person name="Reynolds N.K."/>
            <person name="Stajich J.E."/>
            <person name="Barry K."/>
            <person name="Grigoriev I.V."/>
            <person name="Crous P."/>
            <person name="Smith M.E."/>
        </authorList>
    </citation>
    <scope>NUCLEOTIDE SEQUENCE</scope>
    <source>
        <strain evidence="1">Benny 63K</strain>
    </source>
</reference>
<dbReference type="EMBL" id="JANBPG010000325">
    <property type="protein sequence ID" value="KAJ1897531.1"/>
    <property type="molecule type" value="Genomic_DNA"/>
</dbReference>
<protein>
    <submittedName>
        <fullName evidence="1">Uncharacterized protein</fullName>
    </submittedName>
</protein>
<name>A0ACC1IMG0_9FUNG</name>